<dbReference type="InterPro" id="IPR000515">
    <property type="entry name" value="MetI-like"/>
</dbReference>
<feature type="transmembrane region" description="Helical" evidence="8">
    <location>
        <begin position="120"/>
        <end position="142"/>
    </location>
</feature>
<evidence type="ECO:0000256" key="3">
    <source>
        <dbReference type="ARBA" id="ARBA00022475"/>
    </source>
</evidence>
<evidence type="ECO:0000256" key="7">
    <source>
        <dbReference type="ARBA" id="ARBA00023136"/>
    </source>
</evidence>
<feature type="transmembrane region" description="Helical" evidence="8">
    <location>
        <begin position="57"/>
        <end position="78"/>
    </location>
</feature>
<protein>
    <submittedName>
        <fullName evidence="10">ABC transporter permease subunit</fullName>
    </submittedName>
</protein>
<dbReference type="SUPFAM" id="SSF161098">
    <property type="entry name" value="MetI-like"/>
    <property type="match status" value="1"/>
</dbReference>
<dbReference type="InterPro" id="IPR035906">
    <property type="entry name" value="MetI-like_sf"/>
</dbReference>
<organism evidence="10 11">
    <name type="scientific">Paenibacillus sepulcri</name>
    <dbReference type="NCBI Taxonomy" id="359917"/>
    <lineage>
        <taxon>Bacteria</taxon>
        <taxon>Bacillati</taxon>
        <taxon>Bacillota</taxon>
        <taxon>Bacilli</taxon>
        <taxon>Bacillales</taxon>
        <taxon>Paenibacillaceae</taxon>
        <taxon>Paenibacillus</taxon>
    </lineage>
</organism>
<evidence type="ECO:0000313" key="10">
    <source>
        <dbReference type="EMBL" id="MBW7461596.1"/>
    </source>
</evidence>
<keyword evidence="5 8" id="KW-0812">Transmembrane</keyword>
<keyword evidence="2 8" id="KW-0813">Transport</keyword>
<dbReference type="Gene3D" id="1.10.3720.10">
    <property type="entry name" value="MetI-like"/>
    <property type="match status" value="1"/>
</dbReference>
<keyword evidence="3" id="KW-1003">Cell membrane</keyword>
<keyword evidence="7 8" id="KW-0472">Membrane</keyword>
<feature type="non-terminal residue" evidence="10">
    <location>
        <position position="1"/>
    </location>
</feature>
<dbReference type="Pfam" id="PF00528">
    <property type="entry name" value="BPD_transp_1"/>
    <property type="match status" value="1"/>
</dbReference>
<evidence type="ECO:0000256" key="6">
    <source>
        <dbReference type="ARBA" id="ARBA00022989"/>
    </source>
</evidence>
<feature type="non-terminal residue" evidence="10">
    <location>
        <position position="176"/>
    </location>
</feature>
<dbReference type="CDD" id="cd06261">
    <property type="entry name" value="TM_PBP2"/>
    <property type="match status" value="1"/>
</dbReference>
<comment type="subcellular location">
    <subcellularLocation>
        <location evidence="1">Cell inner membrane</location>
        <topology evidence="1">Multi-pass membrane protein</topology>
    </subcellularLocation>
    <subcellularLocation>
        <location evidence="8">Cell membrane</location>
        <topology evidence="8">Multi-pass membrane protein</topology>
    </subcellularLocation>
</comment>
<evidence type="ECO:0000313" key="11">
    <source>
        <dbReference type="Proteomes" id="UP001519887"/>
    </source>
</evidence>
<gene>
    <name evidence="10" type="ORF">K0U00_46815</name>
</gene>
<dbReference type="EMBL" id="JAHZIK010003091">
    <property type="protein sequence ID" value="MBW7461596.1"/>
    <property type="molecule type" value="Genomic_DNA"/>
</dbReference>
<evidence type="ECO:0000256" key="2">
    <source>
        <dbReference type="ARBA" id="ARBA00022448"/>
    </source>
</evidence>
<accession>A0ABS7CM30</accession>
<dbReference type="PANTHER" id="PTHR43357:SF4">
    <property type="entry name" value="INNER MEMBRANE ABC TRANSPORTER PERMEASE PROTEIN YDCV"/>
    <property type="match status" value="1"/>
</dbReference>
<comment type="similarity">
    <text evidence="8">Belongs to the binding-protein-dependent transport system permease family.</text>
</comment>
<name>A0ABS7CM30_9BACL</name>
<sequence>ISLIVSTAVMVPTVIIVVLEFPKWEKVLNILALIPYAVPGVVAAVGLIRLYSSGPLAISGTIWLLCGAYFVVVLPFMYQGIRNSLRSVNAVMLQDAAMLLGAGRWQTFRYVLLPNVMPGLTVSLLLSFAVLFGEFVLANLLVGGQYETIQIYLYRRQGESGHLSSAVSITYFVLVA</sequence>
<dbReference type="PANTHER" id="PTHR43357">
    <property type="entry name" value="INNER MEMBRANE ABC TRANSPORTER PERMEASE PROTEIN YDCV"/>
    <property type="match status" value="1"/>
</dbReference>
<evidence type="ECO:0000256" key="1">
    <source>
        <dbReference type="ARBA" id="ARBA00004429"/>
    </source>
</evidence>
<reference evidence="10 11" key="1">
    <citation type="submission" date="2021-07" db="EMBL/GenBank/DDBJ databases">
        <title>Paenibacillus radiodurans sp. nov., isolated from the southeastern edge of Tengger Desert.</title>
        <authorList>
            <person name="Zhang G."/>
        </authorList>
    </citation>
    <scope>NUCLEOTIDE SEQUENCE [LARGE SCALE GENOMIC DNA]</scope>
    <source>
        <strain evidence="10 11">CCM 7311</strain>
    </source>
</reference>
<evidence type="ECO:0000256" key="4">
    <source>
        <dbReference type="ARBA" id="ARBA00022519"/>
    </source>
</evidence>
<dbReference type="Proteomes" id="UP001519887">
    <property type="component" value="Unassembled WGS sequence"/>
</dbReference>
<dbReference type="PROSITE" id="PS50928">
    <property type="entry name" value="ABC_TM1"/>
    <property type="match status" value="1"/>
</dbReference>
<keyword evidence="11" id="KW-1185">Reference proteome</keyword>
<feature type="domain" description="ABC transmembrane type-1" evidence="9">
    <location>
        <begin position="1"/>
        <end position="176"/>
    </location>
</feature>
<evidence type="ECO:0000259" key="9">
    <source>
        <dbReference type="PROSITE" id="PS50928"/>
    </source>
</evidence>
<feature type="transmembrane region" description="Helical" evidence="8">
    <location>
        <begin position="30"/>
        <end position="51"/>
    </location>
</feature>
<evidence type="ECO:0000256" key="8">
    <source>
        <dbReference type="RuleBase" id="RU363032"/>
    </source>
</evidence>
<proteinExistence type="inferred from homology"/>
<comment type="caution">
    <text evidence="10">The sequence shown here is derived from an EMBL/GenBank/DDBJ whole genome shotgun (WGS) entry which is preliminary data.</text>
</comment>
<evidence type="ECO:0000256" key="5">
    <source>
        <dbReference type="ARBA" id="ARBA00022692"/>
    </source>
</evidence>
<keyword evidence="4" id="KW-0997">Cell inner membrane</keyword>
<keyword evidence="6 8" id="KW-1133">Transmembrane helix</keyword>